<dbReference type="GO" id="GO:0032259">
    <property type="term" value="P:methylation"/>
    <property type="evidence" value="ECO:0007669"/>
    <property type="project" value="UniProtKB-KW"/>
</dbReference>
<dbReference type="InterPro" id="IPR029063">
    <property type="entry name" value="SAM-dependent_MTases_sf"/>
</dbReference>
<dbReference type="Gene3D" id="3.40.50.150">
    <property type="entry name" value="Vaccinia Virus protein VP39"/>
    <property type="match status" value="1"/>
</dbReference>
<dbReference type="KEGG" id="mik:FOE78_11715"/>
<keyword evidence="2" id="KW-0808">Transferase</keyword>
<dbReference type="InterPro" id="IPR013217">
    <property type="entry name" value="Methyltransf_12"/>
</dbReference>
<keyword evidence="3" id="KW-1185">Reference proteome</keyword>
<keyword evidence="2" id="KW-0489">Methyltransferase</keyword>
<proteinExistence type="predicted"/>
<feature type="domain" description="Methyltransferase type 12" evidence="1">
    <location>
        <begin position="70"/>
        <end position="164"/>
    </location>
</feature>
<dbReference type="Proteomes" id="UP000319263">
    <property type="component" value="Chromosome"/>
</dbReference>
<evidence type="ECO:0000259" key="1">
    <source>
        <dbReference type="Pfam" id="PF08242"/>
    </source>
</evidence>
<dbReference type="RefSeq" id="WP_143986445.1">
    <property type="nucleotide sequence ID" value="NZ_CP041692.1"/>
</dbReference>
<dbReference type="CDD" id="cd02440">
    <property type="entry name" value="AdoMet_MTases"/>
    <property type="match status" value="1"/>
</dbReference>
<gene>
    <name evidence="2" type="ORF">FOE78_11715</name>
</gene>
<evidence type="ECO:0000313" key="2">
    <source>
        <dbReference type="EMBL" id="QDP96482.1"/>
    </source>
</evidence>
<dbReference type="Pfam" id="PF08242">
    <property type="entry name" value="Methyltransf_12"/>
    <property type="match status" value="1"/>
</dbReference>
<accession>A0A516PZA2</accession>
<organism evidence="2 3">
    <name type="scientific">Microlunatus elymi</name>
    <dbReference type="NCBI Taxonomy" id="2596828"/>
    <lineage>
        <taxon>Bacteria</taxon>
        <taxon>Bacillati</taxon>
        <taxon>Actinomycetota</taxon>
        <taxon>Actinomycetes</taxon>
        <taxon>Propionibacteriales</taxon>
        <taxon>Propionibacteriaceae</taxon>
        <taxon>Microlunatus</taxon>
    </lineage>
</organism>
<protein>
    <submittedName>
        <fullName evidence="2">Class I SAM-dependent methyltransferase</fullName>
    </submittedName>
</protein>
<dbReference type="AlphaFoldDB" id="A0A516PZA2"/>
<reference evidence="2 3" key="1">
    <citation type="submission" date="2019-07" db="EMBL/GenBank/DDBJ databases">
        <title>Microlunatus dokdonensis sp. nov. isolated from the rhizospheric soil of the wild plant Elymus tsukushiensis.</title>
        <authorList>
            <person name="Ghim S.-Y."/>
            <person name="Hwang Y.-J."/>
            <person name="Son J.-S."/>
            <person name="Shin J.-H."/>
        </authorList>
    </citation>
    <scope>NUCLEOTIDE SEQUENCE [LARGE SCALE GENOMIC DNA]</scope>
    <source>
        <strain evidence="2 3">KUDC0627</strain>
    </source>
</reference>
<evidence type="ECO:0000313" key="3">
    <source>
        <dbReference type="Proteomes" id="UP000319263"/>
    </source>
</evidence>
<name>A0A516PZA2_9ACTN</name>
<dbReference type="SUPFAM" id="SSF53335">
    <property type="entry name" value="S-adenosyl-L-methionine-dependent methyltransferases"/>
    <property type="match status" value="1"/>
</dbReference>
<dbReference type="GO" id="GO:0008168">
    <property type="term" value="F:methyltransferase activity"/>
    <property type="evidence" value="ECO:0007669"/>
    <property type="project" value="UniProtKB-KW"/>
</dbReference>
<dbReference type="OrthoDB" id="6064711at2"/>
<sequence length="423" mass="46351">MTSALRPTNEDDRGQDVIEQFYDRRPYPPPDDLDAVATPKPQQRRAAHHLVWPGRPYADRSGDSRLRILVAGCGTSQAARHAITHPDADVVGIDVSSTGIEQHRQLIERHRLANLELHRLPIEEVAGLDRQFDHIVCTGVLHHLADPLIGLRSLQSILAPGGALTLMVYATYGRAGVYLIQDYCLRLGIGTDQVDLDELVATLREIGSGHPISRLLHQSRDFADDDALADALLNPRDRSYTVPQLLELITDAGLRFGRWQRQAPYLPDCGSISETPHSARIAKLPVAEQYAALELFRGTITRHTAIAYAATDSGATTDSGPQQPDFADPAAGSWRPIRVPTAIAVTERLPPGAAGALLNRAHTETDLVSFVNAQELIMFRRIDGSRTVADLGPQALGFVERLFRHDLIVLDTCGASEQKGDRS</sequence>
<dbReference type="EMBL" id="CP041692">
    <property type="protein sequence ID" value="QDP96482.1"/>
    <property type="molecule type" value="Genomic_DNA"/>
</dbReference>